<dbReference type="InterPro" id="IPR039367">
    <property type="entry name" value="Och1-like"/>
</dbReference>
<keyword evidence="4" id="KW-1185">Reference proteome</keyword>
<accession>A0AAD5SRY5</accession>
<evidence type="ECO:0000256" key="1">
    <source>
        <dbReference type="ARBA" id="ARBA00009003"/>
    </source>
</evidence>
<dbReference type="InterPro" id="IPR007577">
    <property type="entry name" value="GlycoTrfase_DXD_sugar-bd_CS"/>
</dbReference>
<keyword evidence="2" id="KW-1133">Transmembrane helix</keyword>
<dbReference type="EMBL" id="JADGJH010002914">
    <property type="protein sequence ID" value="KAJ3094095.1"/>
    <property type="molecule type" value="Genomic_DNA"/>
</dbReference>
<proteinExistence type="inferred from homology"/>
<evidence type="ECO:0000256" key="2">
    <source>
        <dbReference type="SAM" id="Phobius"/>
    </source>
</evidence>
<keyword evidence="3" id="KW-0328">Glycosyltransferase</keyword>
<dbReference type="AlphaFoldDB" id="A0AAD5SRY5"/>
<dbReference type="Pfam" id="PF04488">
    <property type="entry name" value="Gly_transf_sug"/>
    <property type="match status" value="1"/>
</dbReference>
<keyword evidence="2" id="KW-0472">Membrane</keyword>
<comment type="caution">
    <text evidence="3">The sequence shown here is derived from an EMBL/GenBank/DDBJ whole genome shotgun (WGS) entry which is preliminary data.</text>
</comment>
<organism evidence="3 4">
    <name type="scientific">Physocladia obscura</name>
    <dbReference type="NCBI Taxonomy" id="109957"/>
    <lineage>
        <taxon>Eukaryota</taxon>
        <taxon>Fungi</taxon>
        <taxon>Fungi incertae sedis</taxon>
        <taxon>Chytridiomycota</taxon>
        <taxon>Chytridiomycota incertae sedis</taxon>
        <taxon>Chytridiomycetes</taxon>
        <taxon>Chytridiales</taxon>
        <taxon>Chytriomycetaceae</taxon>
        <taxon>Physocladia</taxon>
    </lineage>
</organism>
<keyword evidence="2" id="KW-0812">Transmembrane</keyword>
<feature type="transmembrane region" description="Helical" evidence="2">
    <location>
        <begin position="7"/>
        <end position="27"/>
    </location>
</feature>
<keyword evidence="3" id="KW-0808">Transferase</keyword>
<dbReference type="Gene3D" id="3.90.550.20">
    <property type="match status" value="1"/>
</dbReference>
<dbReference type="Proteomes" id="UP001211907">
    <property type="component" value="Unassembled WGS sequence"/>
</dbReference>
<dbReference type="PANTHER" id="PTHR31834:SF1">
    <property type="entry name" value="INITIATION-SPECIFIC ALPHA-1,6-MANNOSYLTRANSFERASE"/>
    <property type="match status" value="1"/>
</dbReference>
<dbReference type="GO" id="GO:0006487">
    <property type="term" value="P:protein N-linked glycosylation"/>
    <property type="evidence" value="ECO:0007669"/>
    <property type="project" value="TreeGrafter"/>
</dbReference>
<protein>
    <submittedName>
        <fullName evidence="3">Membrane-bound alpha-1,6- mannosyltransferase Initiation-specific</fullName>
    </submittedName>
</protein>
<dbReference type="PANTHER" id="PTHR31834">
    <property type="entry name" value="INITIATION-SPECIFIC ALPHA-1,6-MANNOSYLTRANSFERASE"/>
    <property type="match status" value="1"/>
</dbReference>
<dbReference type="GO" id="GO:0000136">
    <property type="term" value="C:mannan polymerase complex"/>
    <property type="evidence" value="ECO:0007669"/>
    <property type="project" value="TreeGrafter"/>
</dbReference>
<gene>
    <name evidence="3" type="primary">OCH1_2</name>
    <name evidence="3" type="ORF">HK100_006279</name>
</gene>
<comment type="similarity">
    <text evidence="1">Belongs to the glycosyltransferase 32 family.</text>
</comment>
<reference evidence="3" key="1">
    <citation type="submission" date="2020-05" db="EMBL/GenBank/DDBJ databases">
        <title>Phylogenomic resolution of chytrid fungi.</title>
        <authorList>
            <person name="Stajich J.E."/>
            <person name="Amses K."/>
            <person name="Simmons R."/>
            <person name="Seto K."/>
            <person name="Myers J."/>
            <person name="Bonds A."/>
            <person name="Quandt C.A."/>
            <person name="Barry K."/>
            <person name="Liu P."/>
            <person name="Grigoriev I."/>
            <person name="Longcore J.E."/>
            <person name="James T.Y."/>
        </authorList>
    </citation>
    <scope>NUCLEOTIDE SEQUENCE</scope>
    <source>
        <strain evidence="3">JEL0513</strain>
    </source>
</reference>
<dbReference type="GO" id="GO:0000009">
    <property type="term" value="F:alpha-1,6-mannosyltransferase activity"/>
    <property type="evidence" value="ECO:0007669"/>
    <property type="project" value="InterPro"/>
</dbReference>
<evidence type="ECO:0000313" key="3">
    <source>
        <dbReference type="EMBL" id="KAJ3094095.1"/>
    </source>
</evidence>
<dbReference type="SUPFAM" id="SSF53448">
    <property type="entry name" value="Nucleotide-diphospho-sugar transferases"/>
    <property type="match status" value="1"/>
</dbReference>
<evidence type="ECO:0000313" key="4">
    <source>
        <dbReference type="Proteomes" id="UP001211907"/>
    </source>
</evidence>
<sequence length="313" mass="35756">MKPISRLTRVFAVISSIILVAQILLVIRGRTLKHTLFPFDVPPPNLPPESQIPCNIVQTYQTSHIDQWRLETGKLNRTDALLSWRTLNTGHTHIVLNDSEADNFMRIEMSGRVYTAFAKMPLMVLRADLLRYAMIWKWGGVYSDSDTICEQSINKWSGEYSNATLIVSVEWYKNTINWSQEKYKKTQLVQWTFAASANHPVFWTLVRRVTQTVRKTSIRDLLNTKKVEEVGGPEVFSAAVQEYLKSHGESLDSLKDGATDRVYFPNSRVLVLPWLSFAVRDSNRGTDLAFSSHKFAGFDKDVGWKNGKGKIIE</sequence>
<name>A0AAD5SRY5_9FUNG</name>
<dbReference type="InterPro" id="IPR029044">
    <property type="entry name" value="Nucleotide-diphossugar_trans"/>
</dbReference>